<evidence type="ECO:0000313" key="4">
    <source>
        <dbReference type="Proteomes" id="UP001225761"/>
    </source>
</evidence>
<proteinExistence type="predicted"/>
<evidence type="ECO:0000313" key="3">
    <source>
        <dbReference type="EMBL" id="MDI9873022.1"/>
    </source>
</evidence>
<comment type="caution">
    <text evidence="3">The sequence shown here is derived from an EMBL/GenBank/DDBJ whole genome shotgun (WGS) entry which is preliminary data.</text>
</comment>
<organism evidence="3 4">
    <name type="scientific">Flectobacillus rivi</name>
    <dbReference type="NCBI Taxonomy" id="2984209"/>
    <lineage>
        <taxon>Bacteria</taxon>
        <taxon>Pseudomonadati</taxon>
        <taxon>Bacteroidota</taxon>
        <taxon>Cytophagia</taxon>
        <taxon>Cytophagales</taxon>
        <taxon>Flectobacillaceae</taxon>
        <taxon>Flectobacillus</taxon>
    </lineage>
</organism>
<evidence type="ECO:0000256" key="1">
    <source>
        <dbReference type="SAM" id="Phobius"/>
    </source>
</evidence>
<keyword evidence="1" id="KW-1133">Transmembrane helix</keyword>
<keyword evidence="4" id="KW-1185">Reference proteome</keyword>
<sequence length="162" mass="18669">MMIYKASLDKLAKFTSIGITVLFVFMAFFLFPVLKNESYWVTVLVIVLLISTYVISLGYSPRAYQITEDMLVINRLFYNANYERRKIEKVEMLSNEQMGFAIRTFGVGGLFGYFGYFASKNQGSMLWYATQREKFVMIHLEGNKKIVLTPDDPIGFVSDLTL</sequence>
<keyword evidence="1" id="KW-0472">Membrane</keyword>
<feature type="transmembrane region" description="Helical" evidence="1">
    <location>
        <begin position="100"/>
        <end position="118"/>
    </location>
</feature>
<protein>
    <submittedName>
        <fullName evidence="3">PH domain-containing protein</fullName>
    </submittedName>
</protein>
<gene>
    <name evidence="3" type="ORF">QM481_00690</name>
</gene>
<dbReference type="Proteomes" id="UP001225761">
    <property type="component" value="Unassembled WGS sequence"/>
</dbReference>
<reference evidence="3 4" key="1">
    <citation type="submission" date="2023-05" db="EMBL/GenBank/DDBJ databases">
        <title>Novel species of genus Flectobacillus isolated from stream in China.</title>
        <authorList>
            <person name="Lu H."/>
        </authorList>
    </citation>
    <scope>NUCLEOTIDE SEQUENCE [LARGE SCALE GENOMIC DNA]</scope>
    <source>
        <strain evidence="3 4">LFS242W</strain>
    </source>
</reference>
<name>A0ABT6YWD7_9BACT</name>
<feature type="domain" description="Bacterial Pleckstrin homology" evidence="2">
    <location>
        <begin position="63"/>
        <end position="160"/>
    </location>
</feature>
<dbReference type="RefSeq" id="WP_283380251.1">
    <property type="nucleotide sequence ID" value="NZ_JASHIE010000001.1"/>
</dbReference>
<dbReference type="EMBL" id="JASHIE010000001">
    <property type="protein sequence ID" value="MDI9873022.1"/>
    <property type="molecule type" value="Genomic_DNA"/>
</dbReference>
<dbReference type="InterPro" id="IPR027783">
    <property type="entry name" value="Bacterial_PH-related"/>
</dbReference>
<keyword evidence="1" id="KW-0812">Transmembrane</keyword>
<feature type="transmembrane region" description="Helical" evidence="1">
    <location>
        <begin position="39"/>
        <end position="60"/>
    </location>
</feature>
<feature type="transmembrane region" description="Helical" evidence="1">
    <location>
        <begin position="12"/>
        <end position="33"/>
    </location>
</feature>
<evidence type="ECO:0000259" key="2">
    <source>
        <dbReference type="Pfam" id="PF10882"/>
    </source>
</evidence>
<accession>A0ABT6YWD7</accession>
<dbReference type="Pfam" id="PF10882">
    <property type="entry name" value="bPH_5"/>
    <property type="match status" value="1"/>
</dbReference>